<protein>
    <recommendedName>
        <fullName evidence="1">PD-(D/E)XK endonuclease-like domain-containing protein</fullName>
    </recommendedName>
</protein>
<dbReference type="AlphaFoldDB" id="X1ANB5"/>
<evidence type="ECO:0000313" key="2">
    <source>
        <dbReference type="EMBL" id="GAG84230.1"/>
    </source>
</evidence>
<feature type="domain" description="PD-(D/E)XK endonuclease-like" evidence="1">
    <location>
        <begin position="11"/>
        <end position="191"/>
    </location>
</feature>
<dbReference type="Pfam" id="PF12705">
    <property type="entry name" value="PDDEXK_1"/>
    <property type="match status" value="1"/>
</dbReference>
<reference evidence="2" key="1">
    <citation type="journal article" date="2014" name="Front. Microbiol.">
        <title>High frequency of phylogenetically diverse reductive dehalogenase-homologous genes in deep subseafloor sedimentary metagenomes.</title>
        <authorList>
            <person name="Kawai M."/>
            <person name="Futagami T."/>
            <person name="Toyoda A."/>
            <person name="Takaki Y."/>
            <person name="Nishi S."/>
            <person name="Hori S."/>
            <person name="Arai W."/>
            <person name="Tsubouchi T."/>
            <person name="Morono Y."/>
            <person name="Uchiyama I."/>
            <person name="Ito T."/>
            <person name="Fujiyama A."/>
            <person name="Inagaki F."/>
            <person name="Takami H."/>
        </authorList>
    </citation>
    <scope>NUCLEOTIDE SEQUENCE</scope>
    <source>
        <strain evidence="2">Expedition CK06-06</strain>
    </source>
</reference>
<dbReference type="InterPro" id="IPR038726">
    <property type="entry name" value="PDDEXK_AddAB-type"/>
</dbReference>
<dbReference type="EMBL" id="BART01012700">
    <property type="protein sequence ID" value="GAG84230.1"/>
    <property type="molecule type" value="Genomic_DNA"/>
</dbReference>
<accession>X1ANB5</accession>
<feature type="non-terminal residue" evidence="2">
    <location>
        <position position="195"/>
    </location>
</feature>
<organism evidence="2">
    <name type="scientific">marine sediment metagenome</name>
    <dbReference type="NCBI Taxonomy" id="412755"/>
    <lineage>
        <taxon>unclassified sequences</taxon>
        <taxon>metagenomes</taxon>
        <taxon>ecological metagenomes</taxon>
    </lineage>
</organism>
<dbReference type="SUPFAM" id="SSF52980">
    <property type="entry name" value="Restriction endonuclease-like"/>
    <property type="match status" value="1"/>
</dbReference>
<gene>
    <name evidence="2" type="ORF">S01H4_26358</name>
</gene>
<dbReference type="InterPro" id="IPR011604">
    <property type="entry name" value="PDDEXK-like_dom_sf"/>
</dbReference>
<sequence>MNLSEMRRNPHLSSSSIGDYIDCGMLYKFGRIDRIPRTFSSDSLQYGSCIHRVLDNYYQGKMINGPLSQEEVLSLFEKYWTEAVGGKLEVKFAKGKDFETYLTDGRKLLTTYLDELPEDNFKILAIEEPFSFTIENLDLPIIGQTDLILEDPSGTIIIVDWKTAGKSYSRDEIDKNQQLTLYQMAARANGFADRE</sequence>
<comment type="caution">
    <text evidence="2">The sequence shown here is derived from an EMBL/GenBank/DDBJ whole genome shotgun (WGS) entry which is preliminary data.</text>
</comment>
<dbReference type="Gene3D" id="3.90.320.10">
    <property type="match status" value="1"/>
</dbReference>
<dbReference type="InterPro" id="IPR011335">
    <property type="entry name" value="Restrct_endonuc-II-like"/>
</dbReference>
<name>X1ANB5_9ZZZZ</name>
<evidence type="ECO:0000259" key="1">
    <source>
        <dbReference type="Pfam" id="PF12705"/>
    </source>
</evidence>
<proteinExistence type="predicted"/>